<dbReference type="Gene3D" id="3.40.50.300">
    <property type="entry name" value="P-loop containing nucleotide triphosphate hydrolases"/>
    <property type="match status" value="1"/>
</dbReference>
<evidence type="ECO:0000256" key="2">
    <source>
        <dbReference type="ARBA" id="ARBA00022840"/>
    </source>
</evidence>
<comment type="function">
    <text evidence="3">Catalyzes the phosphorylation of the 3'-hydroxyl group of dephosphocoenzyme A to form coenzyme A.</text>
</comment>
<keyword evidence="3" id="KW-0173">Coenzyme A biosynthesis</keyword>
<keyword evidence="1 3" id="KW-0547">Nucleotide-binding</keyword>
<name>A0A151ARJ8_9CLOT</name>
<comment type="caution">
    <text evidence="5">The sequence shown here is derived from an EMBL/GenBank/DDBJ whole genome shotgun (WGS) entry which is preliminary data.</text>
</comment>
<dbReference type="PROSITE" id="PS51219">
    <property type="entry name" value="DPCK"/>
    <property type="match status" value="1"/>
</dbReference>
<dbReference type="SUPFAM" id="SSF52540">
    <property type="entry name" value="P-loop containing nucleoside triphosphate hydrolases"/>
    <property type="match status" value="1"/>
</dbReference>
<dbReference type="GO" id="GO:0005737">
    <property type="term" value="C:cytoplasm"/>
    <property type="evidence" value="ECO:0007669"/>
    <property type="project" value="UniProtKB-SubCell"/>
</dbReference>
<dbReference type="CDD" id="cd02022">
    <property type="entry name" value="DPCK"/>
    <property type="match status" value="1"/>
</dbReference>
<dbReference type="GO" id="GO:0015937">
    <property type="term" value="P:coenzyme A biosynthetic process"/>
    <property type="evidence" value="ECO:0007669"/>
    <property type="project" value="UniProtKB-UniRule"/>
</dbReference>
<comment type="similarity">
    <text evidence="3">Belongs to the CoaE family.</text>
</comment>
<evidence type="ECO:0000313" key="6">
    <source>
        <dbReference type="Proteomes" id="UP000075374"/>
    </source>
</evidence>
<dbReference type="PANTHER" id="PTHR10695">
    <property type="entry name" value="DEPHOSPHO-COA KINASE-RELATED"/>
    <property type="match status" value="1"/>
</dbReference>
<dbReference type="STRING" id="1121305.CLCOL_02160"/>
<dbReference type="GO" id="GO:0005524">
    <property type="term" value="F:ATP binding"/>
    <property type="evidence" value="ECO:0007669"/>
    <property type="project" value="UniProtKB-UniRule"/>
</dbReference>
<gene>
    <name evidence="3 5" type="primary">coaE</name>
    <name evidence="5" type="ORF">CLCOL_02160</name>
</gene>
<dbReference type="InterPro" id="IPR001977">
    <property type="entry name" value="Depp_CoAkinase"/>
</dbReference>
<dbReference type="HAMAP" id="MF_00376">
    <property type="entry name" value="Dephospho_CoA_kinase"/>
    <property type="match status" value="1"/>
</dbReference>
<dbReference type="PATRIC" id="fig|1121305.3.peg.214"/>
<evidence type="ECO:0000256" key="3">
    <source>
        <dbReference type="HAMAP-Rule" id="MF_00376"/>
    </source>
</evidence>
<dbReference type="RefSeq" id="WP_061857155.1">
    <property type="nucleotide sequence ID" value="NZ_LTBB01000001.1"/>
</dbReference>
<feature type="binding site" evidence="3">
    <location>
        <begin position="11"/>
        <end position="16"/>
    </location>
    <ligand>
        <name>ATP</name>
        <dbReference type="ChEBI" id="CHEBI:30616"/>
    </ligand>
</feature>
<keyword evidence="3 5" id="KW-0418">Kinase</keyword>
<keyword evidence="3 5" id="KW-0808">Transferase</keyword>
<comment type="subcellular location">
    <subcellularLocation>
        <location evidence="3">Cytoplasm</location>
    </subcellularLocation>
</comment>
<evidence type="ECO:0000256" key="1">
    <source>
        <dbReference type="ARBA" id="ARBA00022741"/>
    </source>
</evidence>
<organism evidence="5 6">
    <name type="scientific">Clostridium colicanis DSM 13634</name>
    <dbReference type="NCBI Taxonomy" id="1121305"/>
    <lineage>
        <taxon>Bacteria</taxon>
        <taxon>Bacillati</taxon>
        <taxon>Bacillota</taxon>
        <taxon>Clostridia</taxon>
        <taxon>Eubacteriales</taxon>
        <taxon>Clostridiaceae</taxon>
        <taxon>Clostridium</taxon>
    </lineage>
</organism>
<comment type="catalytic activity">
    <reaction evidence="3">
        <text>3'-dephospho-CoA + ATP = ADP + CoA + H(+)</text>
        <dbReference type="Rhea" id="RHEA:18245"/>
        <dbReference type="ChEBI" id="CHEBI:15378"/>
        <dbReference type="ChEBI" id="CHEBI:30616"/>
        <dbReference type="ChEBI" id="CHEBI:57287"/>
        <dbReference type="ChEBI" id="CHEBI:57328"/>
        <dbReference type="ChEBI" id="CHEBI:456216"/>
        <dbReference type="EC" id="2.7.1.24"/>
    </reaction>
</comment>
<dbReference type="AlphaFoldDB" id="A0A151ARJ8"/>
<dbReference type="PANTHER" id="PTHR10695:SF46">
    <property type="entry name" value="BIFUNCTIONAL COENZYME A SYNTHASE-RELATED"/>
    <property type="match status" value="1"/>
</dbReference>
<dbReference type="EC" id="2.7.1.24" evidence="3 4"/>
<dbReference type="EMBL" id="LTBB01000001">
    <property type="protein sequence ID" value="KYH30271.1"/>
    <property type="molecule type" value="Genomic_DNA"/>
</dbReference>
<dbReference type="Pfam" id="PF01121">
    <property type="entry name" value="CoaE"/>
    <property type="match status" value="1"/>
</dbReference>
<evidence type="ECO:0000313" key="5">
    <source>
        <dbReference type="EMBL" id="KYH30271.1"/>
    </source>
</evidence>
<proteinExistence type="inferred from homology"/>
<keyword evidence="6" id="KW-1185">Reference proteome</keyword>
<comment type="pathway">
    <text evidence="3">Cofactor biosynthesis; coenzyme A biosynthesis; CoA from (R)-pantothenate: step 5/5.</text>
</comment>
<protein>
    <recommendedName>
        <fullName evidence="3 4">Dephospho-CoA kinase</fullName>
        <ecNumber evidence="3 4">2.7.1.24</ecNumber>
    </recommendedName>
    <alternativeName>
        <fullName evidence="3">Dephosphocoenzyme A kinase</fullName>
    </alternativeName>
</protein>
<keyword evidence="2 3" id="KW-0067">ATP-binding</keyword>
<accession>A0A151ARJ8</accession>
<keyword evidence="3" id="KW-0963">Cytoplasm</keyword>
<dbReference type="UniPathway" id="UPA00241">
    <property type="reaction ID" value="UER00356"/>
</dbReference>
<dbReference type="GO" id="GO:0004140">
    <property type="term" value="F:dephospho-CoA kinase activity"/>
    <property type="evidence" value="ECO:0007669"/>
    <property type="project" value="UniProtKB-UniRule"/>
</dbReference>
<evidence type="ECO:0000256" key="4">
    <source>
        <dbReference type="NCBIfam" id="TIGR00152"/>
    </source>
</evidence>
<dbReference type="Proteomes" id="UP000075374">
    <property type="component" value="Unassembled WGS sequence"/>
</dbReference>
<dbReference type="NCBIfam" id="TIGR00152">
    <property type="entry name" value="dephospho-CoA kinase"/>
    <property type="match status" value="1"/>
</dbReference>
<reference evidence="5 6" key="1">
    <citation type="submission" date="2016-02" db="EMBL/GenBank/DDBJ databases">
        <title>Genome sequence of Clostridium colicanis DSM 13634.</title>
        <authorList>
            <person name="Poehlein A."/>
            <person name="Daniel R."/>
        </authorList>
    </citation>
    <scope>NUCLEOTIDE SEQUENCE [LARGE SCALE GENOMIC DNA]</scope>
    <source>
        <strain evidence="5 6">DSM 13634</strain>
    </source>
</reference>
<dbReference type="InterPro" id="IPR027417">
    <property type="entry name" value="P-loop_NTPase"/>
</dbReference>
<sequence>MIKVGLTGGIGSGKSTVSNMLKEKNIPVIDADIISREVLSIYPEILHKIEDTFGSQFIDSEGKLKRRELGNYIFKSDELRKKLEDIIIPYIKKEIFKRINEYDKVGESLCIVDAPTLIEHSIHKNMDINILVWVSEGIQISRVKNRDNLDEEQVLNRIRSQIPLNKKKDEVDFIIDNSGSIERTREQLENILKKIMQFREE</sequence>